<accession>A0A1B0ZJ18</accession>
<sequence>MGDCSTFDVQCHISSAFANVLEQTANTFSRIGWEVMTGAFGGTGGTISGDEWNVATAMASKWGLILLIVVVIIGLIRVTQAAIQGDMRIAISAGIWAMAAWPITMLAIWATIVITNATDALTIGILNDGSGDVADSMNKLFSVTVKPTAEALGGGDLEDAAITTALTAVICGGGTLLATVILGLMLAFRNFALLVLIGFSPLAFMALPMEALRGWMRQWLQAVVALVVAKPLAAGILVMSHAMLGTANDLWGWVVGIVAILMAAFAPIITMGMFQWAGGQTAANYGSHSSAVASNTVGGVTRVGRSAANVVWK</sequence>
<organism evidence="2 3">
    <name type="scientific">Dermabacter vaginalis</name>
    <dbReference type="NCBI Taxonomy" id="1630135"/>
    <lineage>
        <taxon>Bacteria</taxon>
        <taxon>Bacillati</taxon>
        <taxon>Actinomycetota</taxon>
        <taxon>Actinomycetes</taxon>
        <taxon>Micrococcales</taxon>
        <taxon>Dermabacteraceae</taxon>
        <taxon>Dermabacter</taxon>
    </lineage>
</organism>
<feature type="transmembrane region" description="Helical" evidence="1">
    <location>
        <begin position="250"/>
        <end position="269"/>
    </location>
</feature>
<feature type="transmembrane region" description="Helical" evidence="1">
    <location>
        <begin position="62"/>
        <end position="83"/>
    </location>
</feature>
<feature type="transmembrane region" description="Helical" evidence="1">
    <location>
        <begin position="95"/>
        <end position="114"/>
    </location>
</feature>
<evidence type="ECO:0008006" key="4">
    <source>
        <dbReference type="Google" id="ProtNLM"/>
    </source>
</evidence>
<keyword evidence="1" id="KW-1133">Transmembrane helix</keyword>
<dbReference type="EMBL" id="CP012117">
    <property type="protein sequence ID" value="ANP27969.1"/>
    <property type="molecule type" value="Genomic_DNA"/>
</dbReference>
<name>A0A1B0ZJ18_9MICO</name>
<feature type="transmembrane region" description="Helical" evidence="1">
    <location>
        <begin position="219"/>
        <end position="238"/>
    </location>
</feature>
<keyword evidence="1" id="KW-0812">Transmembrane</keyword>
<dbReference type="RefSeq" id="WP_065248055.1">
    <property type="nucleotide sequence ID" value="NZ_CP012117.1"/>
</dbReference>
<proteinExistence type="predicted"/>
<dbReference type="STRING" id="1630135.DAD186_14190"/>
<dbReference type="AlphaFoldDB" id="A0A1B0ZJ18"/>
<dbReference type="Proteomes" id="UP000092596">
    <property type="component" value="Chromosome"/>
</dbReference>
<gene>
    <name evidence="2" type="ORF">DAD186_14190</name>
</gene>
<reference evidence="2 3" key="1">
    <citation type="submission" date="2015-06" db="EMBL/GenBank/DDBJ databases">
        <title>Investigation of pathophysiology for high-risk pregnancy and development of treatment modality based on it.</title>
        <authorList>
            <person name="Kim B.-C."/>
            <person name="Lim S."/>
        </authorList>
    </citation>
    <scope>NUCLEOTIDE SEQUENCE [LARGE SCALE GENOMIC DNA]</scope>
    <source>
        <strain evidence="2 3">AD1-86</strain>
    </source>
</reference>
<keyword evidence="1" id="KW-0472">Membrane</keyword>
<protein>
    <recommendedName>
        <fullName evidence="4">Type IV secretion system protein</fullName>
    </recommendedName>
</protein>
<evidence type="ECO:0000313" key="2">
    <source>
        <dbReference type="EMBL" id="ANP27969.1"/>
    </source>
</evidence>
<feature type="transmembrane region" description="Helical" evidence="1">
    <location>
        <begin position="160"/>
        <end position="184"/>
    </location>
</feature>
<feature type="transmembrane region" description="Helical" evidence="1">
    <location>
        <begin position="191"/>
        <end position="207"/>
    </location>
</feature>
<evidence type="ECO:0000313" key="3">
    <source>
        <dbReference type="Proteomes" id="UP000092596"/>
    </source>
</evidence>
<dbReference type="KEGG" id="dva:DAD186_14190"/>
<evidence type="ECO:0000256" key="1">
    <source>
        <dbReference type="SAM" id="Phobius"/>
    </source>
</evidence>